<evidence type="ECO:0000256" key="10">
    <source>
        <dbReference type="ARBA" id="ARBA00023136"/>
    </source>
</evidence>
<dbReference type="PANTHER" id="PTHR27008">
    <property type="entry name" value="OS04G0122200 PROTEIN"/>
    <property type="match status" value="1"/>
</dbReference>
<dbReference type="InterPro" id="IPR008271">
    <property type="entry name" value="Ser/Thr_kinase_AS"/>
</dbReference>
<dbReference type="InterPro" id="IPR017441">
    <property type="entry name" value="Protein_kinase_ATP_BS"/>
</dbReference>
<dbReference type="Pfam" id="PF00560">
    <property type="entry name" value="LRR_1"/>
    <property type="match status" value="2"/>
</dbReference>
<dbReference type="Gene3D" id="3.80.10.10">
    <property type="entry name" value="Ribonuclease Inhibitor"/>
    <property type="match status" value="1"/>
</dbReference>
<evidence type="ECO:0000256" key="13">
    <source>
        <dbReference type="SAM" id="Phobius"/>
    </source>
</evidence>
<dbReference type="SUPFAM" id="SSF56112">
    <property type="entry name" value="Protein kinase-like (PK-like)"/>
    <property type="match status" value="1"/>
</dbReference>
<keyword evidence="5" id="KW-0677">Repeat</keyword>
<evidence type="ECO:0000313" key="15">
    <source>
        <dbReference type="EMBL" id="WMV24768.1"/>
    </source>
</evidence>
<dbReference type="GO" id="GO:0004674">
    <property type="term" value="F:protein serine/threonine kinase activity"/>
    <property type="evidence" value="ECO:0007669"/>
    <property type="project" value="UniProtKB-KW"/>
</dbReference>
<evidence type="ECO:0000256" key="11">
    <source>
        <dbReference type="PROSITE-ProRule" id="PRU10141"/>
    </source>
</evidence>
<dbReference type="InterPro" id="IPR032675">
    <property type="entry name" value="LRR_dom_sf"/>
</dbReference>
<keyword evidence="9 13" id="KW-1133">Transmembrane helix</keyword>
<evidence type="ECO:0000256" key="8">
    <source>
        <dbReference type="ARBA" id="ARBA00022840"/>
    </source>
</evidence>
<dbReference type="PROSITE" id="PS00108">
    <property type="entry name" value="PROTEIN_KINASE_ST"/>
    <property type="match status" value="1"/>
</dbReference>
<dbReference type="AlphaFoldDB" id="A0AAF0QLW7"/>
<sequence length="352" mass="38913">MAITFKMMTFMNMRRKGNGFQKTNPFSYRTCLHSSFALAILILLLHHHTSLATIINIDTDKASLPALKSRIYSDRNNILARNWSSSIPVCNWIGFTRGSRHHRVTALDISGMQLYGTIPPHIGNLSFLVSLDISDNTFHGRLPEEFAHLRRNLRVLWIGDNLLDGVLPPSIGNLSKHLDSFDGSGCKLKDVIPQEIGIGSLLALAIGYVVFTLRKKKKNASQEDVTLVKGHGRISYYELENTTEGFNESNLLGNGSFSTVYKGILKDGTLLAAKSLYRLDITIDVASAIDYLHNGYSTPVVHCDLKPNNVLIDHETVAHVSDFGIAKMFGAGEAFVQTRTFATIGYFAPGIS</sequence>
<dbReference type="InterPro" id="IPR000719">
    <property type="entry name" value="Prot_kinase_dom"/>
</dbReference>
<evidence type="ECO:0000256" key="1">
    <source>
        <dbReference type="ARBA" id="ARBA00004370"/>
    </source>
</evidence>
<dbReference type="InterPro" id="IPR001611">
    <property type="entry name" value="Leu-rich_rpt"/>
</dbReference>
<organism evidence="15 16">
    <name type="scientific">Solanum verrucosum</name>
    <dbReference type="NCBI Taxonomy" id="315347"/>
    <lineage>
        <taxon>Eukaryota</taxon>
        <taxon>Viridiplantae</taxon>
        <taxon>Streptophyta</taxon>
        <taxon>Embryophyta</taxon>
        <taxon>Tracheophyta</taxon>
        <taxon>Spermatophyta</taxon>
        <taxon>Magnoliopsida</taxon>
        <taxon>eudicotyledons</taxon>
        <taxon>Gunneridae</taxon>
        <taxon>Pentapetalae</taxon>
        <taxon>asterids</taxon>
        <taxon>lamiids</taxon>
        <taxon>Solanales</taxon>
        <taxon>Solanaceae</taxon>
        <taxon>Solanoideae</taxon>
        <taxon>Solaneae</taxon>
        <taxon>Solanum</taxon>
    </lineage>
</organism>
<evidence type="ECO:0000256" key="2">
    <source>
        <dbReference type="ARBA" id="ARBA00022614"/>
    </source>
</evidence>
<dbReference type="SUPFAM" id="SSF52058">
    <property type="entry name" value="L domain-like"/>
    <property type="match status" value="1"/>
</dbReference>
<comment type="similarity">
    <text evidence="12">Belongs to the protein kinase superfamily.</text>
</comment>
<evidence type="ECO:0000259" key="14">
    <source>
        <dbReference type="PROSITE" id="PS50011"/>
    </source>
</evidence>
<evidence type="ECO:0000256" key="12">
    <source>
        <dbReference type="RuleBase" id="RU000304"/>
    </source>
</evidence>
<keyword evidence="4 13" id="KW-0812">Transmembrane</keyword>
<dbReference type="PROSITE" id="PS50011">
    <property type="entry name" value="PROTEIN_KINASE_DOM"/>
    <property type="match status" value="1"/>
</dbReference>
<reference evidence="15" key="1">
    <citation type="submission" date="2023-08" db="EMBL/GenBank/DDBJ databases">
        <title>A de novo genome assembly of Solanum verrucosum Schlechtendal, a Mexican diploid species geographically isolated from the other diploid A-genome species in potato relatives.</title>
        <authorList>
            <person name="Hosaka K."/>
        </authorList>
    </citation>
    <scope>NUCLEOTIDE SEQUENCE</scope>
    <source>
        <tissue evidence="15">Young leaves</tissue>
    </source>
</reference>
<evidence type="ECO:0000313" key="16">
    <source>
        <dbReference type="Proteomes" id="UP001234989"/>
    </source>
</evidence>
<dbReference type="InterPro" id="IPR011009">
    <property type="entry name" value="Kinase-like_dom_sf"/>
</dbReference>
<dbReference type="PROSITE" id="PS00107">
    <property type="entry name" value="PROTEIN_KINASE_ATP"/>
    <property type="match status" value="1"/>
</dbReference>
<gene>
    <name evidence="15" type="ORF">MTR67_018153</name>
</gene>
<dbReference type="GO" id="GO:0016020">
    <property type="term" value="C:membrane"/>
    <property type="evidence" value="ECO:0007669"/>
    <property type="project" value="UniProtKB-SubCell"/>
</dbReference>
<dbReference type="InterPro" id="IPR051809">
    <property type="entry name" value="Plant_receptor-like_S/T_kinase"/>
</dbReference>
<name>A0AAF0QLW7_SOLVR</name>
<accession>A0AAF0QLW7</accession>
<keyword evidence="8 11" id="KW-0067">ATP-binding</keyword>
<dbReference type="Gene3D" id="1.10.510.10">
    <property type="entry name" value="Transferase(Phosphotransferase) domain 1"/>
    <property type="match status" value="1"/>
</dbReference>
<evidence type="ECO:0000256" key="7">
    <source>
        <dbReference type="ARBA" id="ARBA00022777"/>
    </source>
</evidence>
<evidence type="ECO:0000256" key="9">
    <source>
        <dbReference type="ARBA" id="ARBA00022989"/>
    </source>
</evidence>
<dbReference type="Pfam" id="PF00069">
    <property type="entry name" value="Pkinase"/>
    <property type="match status" value="1"/>
</dbReference>
<feature type="transmembrane region" description="Helical" evidence="13">
    <location>
        <begin position="196"/>
        <end position="213"/>
    </location>
</feature>
<feature type="domain" description="Protein kinase" evidence="14">
    <location>
        <begin position="176"/>
        <end position="352"/>
    </location>
</feature>
<proteinExistence type="inferred from homology"/>
<protein>
    <recommendedName>
        <fullName evidence="14">Protein kinase domain-containing protein</fullName>
    </recommendedName>
</protein>
<evidence type="ECO:0000256" key="4">
    <source>
        <dbReference type="ARBA" id="ARBA00022692"/>
    </source>
</evidence>
<keyword evidence="2" id="KW-0433">Leucine-rich repeat</keyword>
<comment type="subcellular location">
    <subcellularLocation>
        <location evidence="1">Membrane</location>
    </subcellularLocation>
</comment>
<feature type="binding site" evidence="11">
    <location>
        <position position="274"/>
    </location>
    <ligand>
        <name>ATP</name>
        <dbReference type="ChEBI" id="CHEBI:30616"/>
    </ligand>
</feature>
<keyword evidence="12" id="KW-0723">Serine/threonine-protein kinase</keyword>
<dbReference type="Gene3D" id="3.30.200.20">
    <property type="entry name" value="Phosphorylase Kinase, domain 1"/>
    <property type="match status" value="1"/>
</dbReference>
<dbReference type="PANTHER" id="PTHR27008:SF569">
    <property type="entry name" value="PROTEIN KINASE DOMAIN-CONTAINING PROTEIN"/>
    <property type="match status" value="1"/>
</dbReference>
<dbReference type="EMBL" id="CP133615">
    <property type="protein sequence ID" value="WMV24768.1"/>
    <property type="molecule type" value="Genomic_DNA"/>
</dbReference>
<keyword evidence="7" id="KW-0418">Kinase</keyword>
<evidence type="ECO:0000256" key="5">
    <source>
        <dbReference type="ARBA" id="ARBA00022737"/>
    </source>
</evidence>
<keyword evidence="3" id="KW-0808">Transferase</keyword>
<keyword evidence="16" id="KW-1185">Reference proteome</keyword>
<dbReference type="Proteomes" id="UP001234989">
    <property type="component" value="Chromosome 4"/>
</dbReference>
<dbReference type="GO" id="GO:0005524">
    <property type="term" value="F:ATP binding"/>
    <property type="evidence" value="ECO:0007669"/>
    <property type="project" value="UniProtKB-UniRule"/>
</dbReference>
<evidence type="ECO:0000256" key="6">
    <source>
        <dbReference type="ARBA" id="ARBA00022741"/>
    </source>
</evidence>
<keyword evidence="6 11" id="KW-0547">Nucleotide-binding</keyword>
<keyword evidence="10 13" id="KW-0472">Membrane</keyword>
<evidence type="ECO:0000256" key="3">
    <source>
        <dbReference type="ARBA" id="ARBA00022679"/>
    </source>
</evidence>